<dbReference type="Gene3D" id="3.50.50.60">
    <property type="entry name" value="FAD/NAD(P)-binding domain"/>
    <property type="match status" value="1"/>
</dbReference>
<dbReference type="SUPFAM" id="SSF51905">
    <property type="entry name" value="FAD/NAD(P)-binding domain"/>
    <property type="match status" value="1"/>
</dbReference>
<comment type="caution">
    <text evidence="9">The sequence shown here is derived from an EMBL/GenBank/DDBJ whole genome shotgun (WGS) entry which is preliminary data.</text>
</comment>
<evidence type="ECO:0000313" key="10">
    <source>
        <dbReference type="Proteomes" id="UP001501509"/>
    </source>
</evidence>
<dbReference type="PANTHER" id="PTHR11552:SF147">
    <property type="entry name" value="CHOLINE DEHYDROGENASE, MITOCHONDRIAL"/>
    <property type="match status" value="1"/>
</dbReference>
<evidence type="ECO:0000256" key="3">
    <source>
        <dbReference type="ARBA" id="ARBA00022630"/>
    </source>
</evidence>
<dbReference type="InterPro" id="IPR007867">
    <property type="entry name" value="GMC_OxRtase_C"/>
</dbReference>
<evidence type="ECO:0000256" key="1">
    <source>
        <dbReference type="ARBA" id="ARBA00001974"/>
    </source>
</evidence>
<dbReference type="Proteomes" id="UP001501509">
    <property type="component" value="Unassembled WGS sequence"/>
</dbReference>
<dbReference type="InterPro" id="IPR012132">
    <property type="entry name" value="GMC_OxRdtase"/>
</dbReference>
<evidence type="ECO:0000259" key="8">
    <source>
        <dbReference type="PROSITE" id="PS00624"/>
    </source>
</evidence>
<reference evidence="9 10" key="1">
    <citation type="journal article" date="2019" name="Int. J. Syst. Evol. Microbiol.">
        <title>The Global Catalogue of Microorganisms (GCM) 10K type strain sequencing project: providing services to taxonomists for standard genome sequencing and annotation.</title>
        <authorList>
            <consortium name="The Broad Institute Genomics Platform"/>
            <consortium name="The Broad Institute Genome Sequencing Center for Infectious Disease"/>
            <person name="Wu L."/>
            <person name="Ma J."/>
        </authorList>
    </citation>
    <scope>NUCLEOTIDE SEQUENCE [LARGE SCALE GENOMIC DNA]</scope>
    <source>
        <strain evidence="9 10">JCM 6833</strain>
    </source>
</reference>
<feature type="domain" description="Glucose-methanol-choline oxidoreductase N-terminal" evidence="8">
    <location>
        <begin position="279"/>
        <end position="293"/>
    </location>
</feature>
<dbReference type="PIRSF" id="PIRSF000137">
    <property type="entry name" value="Alcohol_oxidase"/>
    <property type="match status" value="1"/>
</dbReference>
<dbReference type="Pfam" id="PF00732">
    <property type="entry name" value="GMC_oxred_N"/>
    <property type="match status" value="1"/>
</dbReference>
<feature type="region of interest" description="Disordered" evidence="6">
    <location>
        <begin position="1"/>
        <end position="25"/>
    </location>
</feature>
<dbReference type="PROSITE" id="PS00623">
    <property type="entry name" value="GMC_OXRED_1"/>
    <property type="match status" value="1"/>
</dbReference>
<proteinExistence type="inferred from homology"/>
<dbReference type="Pfam" id="PF05199">
    <property type="entry name" value="GMC_oxred_C"/>
    <property type="match status" value="1"/>
</dbReference>
<evidence type="ECO:0000256" key="5">
    <source>
        <dbReference type="RuleBase" id="RU003968"/>
    </source>
</evidence>
<feature type="compositionally biased region" description="Basic residues" evidence="6">
    <location>
        <begin position="9"/>
        <end position="18"/>
    </location>
</feature>
<dbReference type="PANTHER" id="PTHR11552">
    <property type="entry name" value="GLUCOSE-METHANOL-CHOLINE GMC OXIDOREDUCTASE"/>
    <property type="match status" value="1"/>
</dbReference>
<feature type="domain" description="Glucose-methanol-choline oxidoreductase N-terminal" evidence="7">
    <location>
        <begin position="110"/>
        <end position="133"/>
    </location>
</feature>
<dbReference type="Gene3D" id="3.30.560.10">
    <property type="entry name" value="Glucose Oxidase, domain 3"/>
    <property type="match status" value="1"/>
</dbReference>
<sequence length="561" mass="59885">MAPRDTRHAAPRGVHRAGRPPPAMVTPSKEKHMYDYVIVGAGSAGCVLAARLSEDPGTSVCLIEAGPPDTAESIHVPVAFGKLFRTHLDWDYDTHEERFLGRRRVYLPRGRVLGGTGSINTMVYIRGNRLDFDGWGQPGWGFDDLLPYFKRSEDNERGESAYHGVGGPLAVSEGRSNNPMSAAFVEAAAQAGFALNDDFNGAEQDGFGFFQLTQRDGRRCSTSTAFLHPAADRPNLTIETDLQVHRVLIENGAAVGVTGTRLGREATFRAAREVVLCAGAYNSPQLLMLSGIGPAQLLGAFGIDVVLDQPQVGQNLQDHALVPLVFTHSQPISLTAAGSPEDVRRFLDEGRGPLTANGPEAGGFVRTSDDLPAPDVEFLAAPVMFADSGLGTPTQHAISFGPSMLTPRSRGHVTLASDDPTAKPKISHNYFAADGDLDAAVEATRIGLRIARQKALNPFREAQFEPPASESDEDLRAYVRQYTHSIFHPAGTCAMGGVVDAELRVTGIDGLRVADASVMPTLVRGNPNAPTIAIAEKAADLIRGSAPPPRTALAAADTHRP</sequence>
<accession>A0ABN3PTN6</accession>
<dbReference type="EMBL" id="BAAATD010000005">
    <property type="protein sequence ID" value="GAA2601551.1"/>
    <property type="molecule type" value="Genomic_DNA"/>
</dbReference>
<dbReference type="SUPFAM" id="SSF54373">
    <property type="entry name" value="FAD-linked reductases, C-terminal domain"/>
    <property type="match status" value="1"/>
</dbReference>
<keyword evidence="3 5" id="KW-0285">Flavoprotein</keyword>
<evidence type="ECO:0000256" key="2">
    <source>
        <dbReference type="ARBA" id="ARBA00010790"/>
    </source>
</evidence>
<dbReference type="PROSITE" id="PS00624">
    <property type="entry name" value="GMC_OXRED_2"/>
    <property type="match status" value="1"/>
</dbReference>
<dbReference type="InterPro" id="IPR036188">
    <property type="entry name" value="FAD/NAD-bd_sf"/>
</dbReference>
<dbReference type="InterPro" id="IPR000172">
    <property type="entry name" value="GMC_OxRdtase_N"/>
</dbReference>
<protein>
    <submittedName>
        <fullName evidence="9">GMC family oxidoreductase N-terminal domain-containing protein</fullName>
    </submittedName>
</protein>
<evidence type="ECO:0000313" key="9">
    <source>
        <dbReference type="EMBL" id="GAA2601551.1"/>
    </source>
</evidence>
<evidence type="ECO:0000256" key="6">
    <source>
        <dbReference type="SAM" id="MobiDB-lite"/>
    </source>
</evidence>
<name>A0ABN3PTN6_9ACTN</name>
<keyword evidence="10" id="KW-1185">Reference proteome</keyword>
<organism evidence="9 10">
    <name type="scientific">Actinomadura fulvescens</name>
    <dbReference type="NCBI Taxonomy" id="46160"/>
    <lineage>
        <taxon>Bacteria</taxon>
        <taxon>Bacillati</taxon>
        <taxon>Actinomycetota</taxon>
        <taxon>Actinomycetes</taxon>
        <taxon>Streptosporangiales</taxon>
        <taxon>Thermomonosporaceae</taxon>
        <taxon>Actinomadura</taxon>
    </lineage>
</organism>
<comment type="similarity">
    <text evidence="2 5">Belongs to the GMC oxidoreductase family.</text>
</comment>
<evidence type="ECO:0000259" key="7">
    <source>
        <dbReference type="PROSITE" id="PS00623"/>
    </source>
</evidence>
<gene>
    <name evidence="9" type="ORF">GCM10010411_39110</name>
</gene>
<keyword evidence="4 5" id="KW-0274">FAD</keyword>
<evidence type="ECO:0000256" key="4">
    <source>
        <dbReference type="ARBA" id="ARBA00022827"/>
    </source>
</evidence>
<comment type="cofactor">
    <cofactor evidence="1">
        <name>FAD</name>
        <dbReference type="ChEBI" id="CHEBI:57692"/>
    </cofactor>
</comment>